<evidence type="ECO:0000256" key="4">
    <source>
        <dbReference type="ARBA" id="ARBA00022846"/>
    </source>
</evidence>
<sequence>MEFTGSSYTGESTHNRMEGKGEYAFASGTRYVGEMKDGMFHGEGTLYFPNGGQVTAVWKEGRTVGEGSGGEYTFSDGLKYNEEGWDYCNAFSERRFYTEICKGLKPAGRSQLIDSEKKPHAIPLGWFDVGDGLYNPETRRVESYTGGFLRNADDEEHLWIITQCRKGVSDDVA</sequence>
<reference evidence="7 8" key="1">
    <citation type="journal article" date="2023" name="BMC Biol.">
        <title>The compact genome of the sponge Oopsacas minuta (Hexactinellida) is lacking key metazoan core genes.</title>
        <authorList>
            <person name="Santini S."/>
            <person name="Schenkelaars Q."/>
            <person name="Jourda C."/>
            <person name="Duchesne M."/>
            <person name="Belahbib H."/>
            <person name="Rocher C."/>
            <person name="Selva M."/>
            <person name="Riesgo A."/>
            <person name="Vervoort M."/>
            <person name="Leys S.P."/>
            <person name="Kodjabachian L."/>
            <person name="Le Bivic A."/>
            <person name="Borchiellini C."/>
            <person name="Claverie J.M."/>
            <person name="Renard E."/>
        </authorList>
    </citation>
    <scope>NUCLEOTIDE SEQUENCE [LARGE SCALE GENOMIC DNA]</scope>
    <source>
        <strain evidence="7">SPO-2</strain>
    </source>
</reference>
<evidence type="ECO:0000313" key="7">
    <source>
        <dbReference type="EMBL" id="KAI6654345.1"/>
    </source>
</evidence>
<dbReference type="SMART" id="SM00698">
    <property type="entry name" value="MORN"/>
    <property type="match status" value="2"/>
</dbReference>
<organism evidence="7 8">
    <name type="scientific">Oopsacas minuta</name>
    <dbReference type="NCBI Taxonomy" id="111878"/>
    <lineage>
        <taxon>Eukaryota</taxon>
        <taxon>Metazoa</taxon>
        <taxon>Porifera</taxon>
        <taxon>Hexactinellida</taxon>
        <taxon>Hexasterophora</taxon>
        <taxon>Lyssacinosida</taxon>
        <taxon>Leucopsacidae</taxon>
        <taxon>Oopsacas</taxon>
    </lineage>
</organism>
<dbReference type="SUPFAM" id="SSF82185">
    <property type="entry name" value="Histone H3 K4-specific methyltransferase SET7/9 N-terminal domain"/>
    <property type="match status" value="1"/>
</dbReference>
<protein>
    <recommendedName>
        <fullName evidence="2">MORN repeat-containing protein 5</fullName>
    </recommendedName>
</protein>
<evidence type="ECO:0000313" key="8">
    <source>
        <dbReference type="Proteomes" id="UP001165289"/>
    </source>
</evidence>
<proteinExistence type="predicted"/>
<keyword evidence="6" id="KW-0966">Cell projection</keyword>
<evidence type="ECO:0000256" key="6">
    <source>
        <dbReference type="ARBA" id="ARBA00023273"/>
    </source>
</evidence>
<evidence type="ECO:0000256" key="5">
    <source>
        <dbReference type="ARBA" id="ARBA00023069"/>
    </source>
</evidence>
<keyword evidence="5" id="KW-0969">Cilium</keyword>
<evidence type="ECO:0000256" key="1">
    <source>
        <dbReference type="ARBA" id="ARBA00004230"/>
    </source>
</evidence>
<gene>
    <name evidence="7" type="ORF">LOD99_742</name>
</gene>
<dbReference type="Pfam" id="PF02493">
    <property type="entry name" value="MORN"/>
    <property type="match status" value="2"/>
</dbReference>
<evidence type="ECO:0000256" key="2">
    <source>
        <dbReference type="ARBA" id="ARBA00016322"/>
    </source>
</evidence>
<dbReference type="EMBL" id="JAKMXF010000222">
    <property type="protein sequence ID" value="KAI6654345.1"/>
    <property type="molecule type" value="Genomic_DNA"/>
</dbReference>
<keyword evidence="3" id="KW-0677">Repeat</keyword>
<comment type="caution">
    <text evidence="7">The sequence shown here is derived from an EMBL/GenBank/DDBJ whole genome shotgun (WGS) entry which is preliminary data.</text>
</comment>
<accession>A0AAV7JZU5</accession>
<comment type="subcellular location">
    <subcellularLocation>
        <location evidence="1">Cell projection</location>
        <location evidence="1">Cilium</location>
        <location evidence="1">Flagellum</location>
    </subcellularLocation>
</comment>
<evidence type="ECO:0000256" key="3">
    <source>
        <dbReference type="ARBA" id="ARBA00022737"/>
    </source>
</evidence>
<dbReference type="InterPro" id="IPR003409">
    <property type="entry name" value="MORN"/>
</dbReference>
<name>A0AAV7JZU5_9METZ</name>
<dbReference type="InterPro" id="IPR042814">
    <property type="entry name" value="Morn5"/>
</dbReference>
<dbReference type="PANTHER" id="PTHR46437">
    <property type="entry name" value="MORN REPEAT-CONTAINING PROTEIN 5"/>
    <property type="match status" value="1"/>
</dbReference>
<dbReference type="AlphaFoldDB" id="A0AAV7JZU5"/>
<dbReference type="Gene3D" id="2.20.110.10">
    <property type="entry name" value="Histone H3 K4-specific methyltransferase SET7/9 N-terminal domain"/>
    <property type="match status" value="1"/>
</dbReference>
<dbReference type="Proteomes" id="UP001165289">
    <property type="component" value="Unassembled WGS sequence"/>
</dbReference>
<dbReference type="GO" id="GO:0031514">
    <property type="term" value="C:motile cilium"/>
    <property type="evidence" value="ECO:0007669"/>
    <property type="project" value="UniProtKB-SubCell"/>
</dbReference>
<dbReference type="PANTHER" id="PTHR46437:SF1">
    <property type="entry name" value="MORN REPEAT-CONTAINING PROTEIN 5"/>
    <property type="match status" value="1"/>
</dbReference>
<keyword evidence="4" id="KW-0282">Flagellum</keyword>
<keyword evidence="8" id="KW-1185">Reference proteome</keyword>